<dbReference type="PROSITE" id="PS50297">
    <property type="entry name" value="ANK_REP_REGION"/>
    <property type="match status" value="1"/>
</dbReference>
<dbReference type="PANTHER" id="PTHR24169">
    <property type="entry name" value="NUCLEAR FACTOR NF-KAPPA-B PROTEIN"/>
    <property type="match status" value="1"/>
</dbReference>
<evidence type="ECO:0000313" key="15">
    <source>
        <dbReference type="Proteomes" id="UP000008144"/>
    </source>
</evidence>
<evidence type="ECO:0000259" key="13">
    <source>
        <dbReference type="PROSITE" id="PS50254"/>
    </source>
</evidence>
<dbReference type="SUPFAM" id="SSF81296">
    <property type="entry name" value="E set domains"/>
    <property type="match status" value="1"/>
</dbReference>
<feature type="region of interest" description="Disordered" evidence="12">
    <location>
        <begin position="675"/>
        <end position="696"/>
    </location>
</feature>
<feature type="region of interest" description="Disordered" evidence="12">
    <location>
        <begin position="748"/>
        <end position="781"/>
    </location>
</feature>
<keyword evidence="7" id="KW-0238">DNA-binding</keyword>
<dbReference type="InterPro" id="IPR011539">
    <property type="entry name" value="RHD_DNA_bind_dom"/>
</dbReference>
<dbReference type="Gene3D" id="1.10.533.10">
    <property type="entry name" value="Death Domain, Fas"/>
    <property type="match status" value="1"/>
</dbReference>
<keyword evidence="15" id="KW-1185">Reference proteome</keyword>
<dbReference type="HOGENOM" id="CLU_004343_1_1_1"/>
<dbReference type="Proteomes" id="UP000008144">
    <property type="component" value="Chromosome 7"/>
</dbReference>
<evidence type="ECO:0000256" key="6">
    <source>
        <dbReference type="ARBA" id="ARBA00023043"/>
    </source>
</evidence>
<dbReference type="Pfam" id="PF00531">
    <property type="entry name" value="Death"/>
    <property type="match status" value="1"/>
</dbReference>
<keyword evidence="5" id="KW-0805">Transcription regulation</keyword>
<keyword evidence="9" id="KW-0804">Transcription</keyword>
<feature type="compositionally biased region" description="Gly residues" evidence="12">
    <location>
        <begin position="375"/>
        <end position="385"/>
    </location>
</feature>
<dbReference type="FunCoup" id="F6VNH8">
    <property type="interactions" value="75"/>
</dbReference>
<dbReference type="SUPFAM" id="SSF49417">
    <property type="entry name" value="p53-like transcription factors"/>
    <property type="match status" value="1"/>
</dbReference>
<dbReference type="InterPro" id="IPR014756">
    <property type="entry name" value="Ig_E-set"/>
</dbReference>
<dbReference type="Ensembl" id="ENSCINT00000014252.3">
    <property type="protein sequence ID" value="ENSCINP00000014252.3"/>
    <property type="gene ID" value="ENSCING00000006933.3"/>
</dbReference>
<dbReference type="GO" id="GO:0007165">
    <property type="term" value="P:signal transduction"/>
    <property type="evidence" value="ECO:0007669"/>
    <property type="project" value="InterPro"/>
</dbReference>
<evidence type="ECO:0000256" key="9">
    <source>
        <dbReference type="ARBA" id="ARBA00023163"/>
    </source>
</evidence>
<evidence type="ECO:0000256" key="10">
    <source>
        <dbReference type="ARBA" id="ARBA00023242"/>
    </source>
</evidence>
<dbReference type="InterPro" id="IPR000488">
    <property type="entry name" value="Death_dom"/>
</dbReference>
<feature type="region of interest" description="Disordered" evidence="12">
    <location>
        <begin position="374"/>
        <end position="410"/>
    </location>
</feature>
<dbReference type="SUPFAM" id="SSF48403">
    <property type="entry name" value="Ankyrin repeat"/>
    <property type="match status" value="1"/>
</dbReference>
<reference evidence="14" key="4">
    <citation type="submission" date="2025-09" db="UniProtKB">
        <authorList>
            <consortium name="Ensembl"/>
        </authorList>
    </citation>
    <scope>IDENTIFICATION</scope>
</reference>
<dbReference type="EMBL" id="EAAA01002362">
    <property type="status" value="NOT_ANNOTATED_CDS"/>
    <property type="molecule type" value="Genomic_DNA"/>
</dbReference>
<dbReference type="InterPro" id="IPR032397">
    <property type="entry name" value="RHD_dimer"/>
</dbReference>
<accession>F6VNH8</accession>
<dbReference type="FunFam" id="2.60.40.340:FF:000004">
    <property type="entry name" value="Nuclear factor NF-kappa-B p105 subunit isoform 1"/>
    <property type="match status" value="1"/>
</dbReference>
<dbReference type="GO" id="GO:0005634">
    <property type="term" value="C:nucleus"/>
    <property type="evidence" value="ECO:0007669"/>
    <property type="project" value="UniProtKB-SubCell"/>
</dbReference>
<dbReference type="InterPro" id="IPR008967">
    <property type="entry name" value="p53-like_TF_DNA-bd_sf"/>
</dbReference>
<dbReference type="GeneTree" id="ENSGT00940000164992"/>
<dbReference type="OMA" id="DSATPCQ"/>
<keyword evidence="3" id="KW-0963">Cytoplasm</keyword>
<evidence type="ECO:0000256" key="5">
    <source>
        <dbReference type="ARBA" id="ARBA00023015"/>
    </source>
</evidence>
<dbReference type="GO" id="GO:0000981">
    <property type="term" value="F:DNA-binding transcription factor activity, RNA polymerase II-specific"/>
    <property type="evidence" value="ECO:0000318"/>
    <property type="project" value="GO_Central"/>
</dbReference>
<dbReference type="InterPro" id="IPR000451">
    <property type="entry name" value="NFkB/Dor"/>
</dbReference>
<dbReference type="InParanoid" id="F6VNH8"/>
<keyword evidence="4" id="KW-0677">Repeat</keyword>
<evidence type="ECO:0000313" key="14">
    <source>
        <dbReference type="Ensembl" id="ENSCINP00000014252.3"/>
    </source>
</evidence>
<dbReference type="PROSITE" id="PS01204">
    <property type="entry name" value="REL_1"/>
    <property type="match status" value="1"/>
</dbReference>
<dbReference type="SMART" id="SM00429">
    <property type="entry name" value="IPT"/>
    <property type="match status" value="1"/>
</dbReference>
<evidence type="ECO:0000256" key="4">
    <source>
        <dbReference type="ARBA" id="ARBA00022737"/>
    </source>
</evidence>
<reference evidence="14" key="2">
    <citation type="journal article" date="2008" name="Genome Biol.">
        <title>Improved genome assembly and evidence-based global gene model set for the chordate Ciona intestinalis: new insight into intron and operon populations.</title>
        <authorList>
            <person name="Satou Y."/>
            <person name="Mineta K."/>
            <person name="Ogasawara M."/>
            <person name="Sasakura Y."/>
            <person name="Shoguchi E."/>
            <person name="Ueno K."/>
            <person name="Yamada L."/>
            <person name="Matsumoto J."/>
            <person name="Wasserscheid J."/>
            <person name="Dewar K."/>
            <person name="Wiley G.B."/>
            <person name="Macmil S.L."/>
            <person name="Roe B.A."/>
            <person name="Zeller R.W."/>
            <person name="Hastings K.E."/>
            <person name="Lemaire P."/>
            <person name="Lindquist E."/>
            <person name="Endo T."/>
            <person name="Hotta K."/>
            <person name="Inaba K."/>
        </authorList>
    </citation>
    <scope>NUCLEOTIDE SEQUENCE [LARGE SCALE GENOMIC DNA]</scope>
    <source>
        <strain evidence="14">wild type</strain>
    </source>
</reference>
<dbReference type="Pfam" id="PF00554">
    <property type="entry name" value="RHD_DNA_bind"/>
    <property type="match status" value="1"/>
</dbReference>
<dbReference type="PRINTS" id="PR00057">
    <property type="entry name" value="NFKBTNSCPFCT"/>
</dbReference>
<dbReference type="InterPro" id="IPR037059">
    <property type="entry name" value="RHD_DNA_bind_dom_sf"/>
</dbReference>
<dbReference type="PANTHER" id="PTHR24169:SF28">
    <property type="entry name" value="NUCLEAR FACTOR NF-KAPPA-B P110 SUBUNIT"/>
    <property type="match status" value="1"/>
</dbReference>
<dbReference type="SMART" id="SM00248">
    <property type="entry name" value="ANK"/>
    <property type="match status" value="8"/>
</dbReference>
<evidence type="ECO:0000256" key="1">
    <source>
        <dbReference type="ARBA" id="ARBA00004123"/>
    </source>
</evidence>
<gene>
    <name evidence="14" type="primary">nfkbp105</name>
</gene>
<dbReference type="AlphaFoldDB" id="F6VNH8"/>
<dbReference type="InterPro" id="IPR030492">
    <property type="entry name" value="RHD_CS"/>
</dbReference>
<dbReference type="SMART" id="SM00005">
    <property type="entry name" value="DEATH"/>
    <property type="match status" value="1"/>
</dbReference>
<dbReference type="InterPro" id="IPR011029">
    <property type="entry name" value="DEATH-like_dom_sf"/>
</dbReference>
<reference evidence="14" key="3">
    <citation type="submission" date="2025-08" db="UniProtKB">
        <authorList>
            <consortium name="Ensembl"/>
        </authorList>
    </citation>
    <scope>IDENTIFICATION</scope>
</reference>
<organism evidence="14 15">
    <name type="scientific">Ciona intestinalis</name>
    <name type="common">Transparent sea squirt</name>
    <name type="synonym">Ascidia intestinalis</name>
    <dbReference type="NCBI Taxonomy" id="7719"/>
    <lineage>
        <taxon>Eukaryota</taxon>
        <taxon>Metazoa</taxon>
        <taxon>Chordata</taxon>
        <taxon>Tunicata</taxon>
        <taxon>Ascidiacea</taxon>
        <taxon>Phlebobranchia</taxon>
        <taxon>Cionidae</taxon>
        <taxon>Ciona</taxon>
    </lineage>
</organism>
<evidence type="ECO:0000256" key="2">
    <source>
        <dbReference type="ARBA" id="ARBA00004496"/>
    </source>
</evidence>
<dbReference type="Gene3D" id="1.25.40.20">
    <property type="entry name" value="Ankyrin repeat-containing domain"/>
    <property type="match status" value="1"/>
</dbReference>
<dbReference type="STRING" id="7719.ENSCINP00000014252"/>
<evidence type="ECO:0000256" key="12">
    <source>
        <dbReference type="SAM" id="MobiDB-lite"/>
    </source>
</evidence>
<dbReference type="InterPro" id="IPR013783">
    <property type="entry name" value="Ig-like_fold"/>
</dbReference>
<evidence type="ECO:0000256" key="7">
    <source>
        <dbReference type="ARBA" id="ARBA00023125"/>
    </source>
</evidence>
<dbReference type="InterPro" id="IPR002110">
    <property type="entry name" value="Ankyrin_rpt"/>
</dbReference>
<keyword evidence="10" id="KW-0539">Nucleus</keyword>
<evidence type="ECO:0000256" key="8">
    <source>
        <dbReference type="ARBA" id="ARBA00023159"/>
    </source>
</evidence>
<sequence length="1202" mass="132656">MSDQSLVLHQSTRENMFPEENGEPYLEIIENPKSRGFRFRYTCEGPSHGGIPGGSSDKNKKTFPAVKICNYQGYARIVVQLVTNEENPRLHPHSLVGKQCQNGICTVQCGPKDMTATFPNLGIQHVTKKNVATILEERYIAAEMQLSSINDGFPQEVQRNIKDEDRKRIAAKAQSEAKSIDLSVVRLMFIAYLPDSNGAFTIMLKPVISDAIFDSKAPNAATLKICRMDCNAGSASGGDEVYLLCDKVQKDDIQVVFSEEDMQGNNLWEAYGSFSPTDVHRQFAIVFRTPAYKDTEIKMPVNVQVQLRRKSDNEVSESRPFTYLPNKSDLELIDRKRRKVMPDFLDHTGNGSTGGYSFNPQAAILPSSYNFSGNTGSGNTAGNGAGKVKEARRPPQKQQNPQKGPVDPSVLMKLKRIKTEPKSPSPPTTYSNFPPIAYMSPAKSEPSPPAPMSIGGSPAAQVPQEEEYLPGTRIPLPKNARPHTGLPQMSFQNPIVLSQQQQMQQQQIQQQQQQQQHLQQIQQQQAYSNYSPMYSTTYGLDNTQHMVYSTPSPDYGQQIIQQLSPQEVQEYEETVMNELSTVDAGDLVDIMNVDLNHNPMPQTTNSNIINQAYDQANILTQTNNTYGGGDGSFRGSVVDPIIPQPLSNAPLPILSQQFSQQLLELTEYDLADIESDAGAERKPKPGNNNDDEQEEDYASAYCEEQDTTDSTAHEAEPKSFSTVQSDCCNVEADAAMLKMEKLSLAPSMPTKLDSLKPEKKFDSKQVETKTKGPLKRPVTSTTASVTQALEKYAVKTMNRNSSALHDFSVTGDIRMLLVLQRHLTDVRDCNGDSVLHVAVIHDQMQVLSSLLDVIVTLNNKQNIIDAVNPQKQTALQMAVLSDNVDAVIDLLKVGADPLVLDSYGNHSIHVACRHGNADILNRLLNCKQVYDMEMDTKNFDGLGCFHLAGKASSGTRQCLGLLREFAFDVNMPDMKSRRTALHMAVEADNIVVAGCLISECDADLEASTYEGYTPLHVAASLDHCEIATLLLACGADPEASSAPPGREDGMTPLDLATSDQMRDLLNGVFMKNIKEELDNSNYSDEEDLATLDPLIRLKLCKLLNLEKSGSDWYALASRLSLDYIVSFIDTTENPTDLLLDNYMFKHGTVAGLRSALMNIGRHDAVQLLNRAATTTCNDKFDSNATEQCDSAFGSLPNQIDVI</sequence>
<feature type="repeat" description="ANK" evidence="11">
    <location>
        <begin position="1010"/>
        <end position="1042"/>
    </location>
</feature>
<feature type="repeat" description="ANK" evidence="11">
    <location>
        <begin position="870"/>
        <end position="902"/>
    </location>
</feature>
<feature type="compositionally biased region" description="Basic and acidic residues" evidence="12">
    <location>
        <begin position="753"/>
        <end position="770"/>
    </location>
</feature>
<evidence type="ECO:0000256" key="3">
    <source>
        <dbReference type="ARBA" id="ARBA00022490"/>
    </source>
</evidence>
<dbReference type="PROSITE" id="PS50254">
    <property type="entry name" value="REL_2"/>
    <property type="match status" value="1"/>
</dbReference>
<dbReference type="CDD" id="cd07883">
    <property type="entry name" value="RHD-n_NFkB"/>
    <property type="match status" value="1"/>
</dbReference>
<reference evidence="15" key="1">
    <citation type="journal article" date="2002" name="Science">
        <title>The draft genome of Ciona intestinalis: insights into chordate and vertebrate origins.</title>
        <authorList>
            <person name="Dehal P."/>
            <person name="Satou Y."/>
            <person name="Campbell R.K."/>
            <person name="Chapman J."/>
            <person name="Degnan B."/>
            <person name="De Tomaso A."/>
            <person name="Davidson B."/>
            <person name="Di Gregorio A."/>
            <person name="Gelpke M."/>
            <person name="Goodstein D.M."/>
            <person name="Harafuji N."/>
            <person name="Hastings K.E."/>
            <person name="Ho I."/>
            <person name="Hotta K."/>
            <person name="Huang W."/>
            <person name="Kawashima T."/>
            <person name="Lemaire P."/>
            <person name="Martinez D."/>
            <person name="Meinertzhagen I.A."/>
            <person name="Necula S."/>
            <person name="Nonaka M."/>
            <person name="Putnam N."/>
            <person name="Rash S."/>
            <person name="Saiga H."/>
            <person name="Satake M."/>
            <person name="Terry A."/>
            <person name="Yamada L."/>
            <person name="Wang H.G."/>
            <person name="Awazu S."/>
            <person name="Azumi K."/>
            <person name="Boore J."/>
            <person name="Branno M."/>
            <person name="Chin-Bow S."/>
            <person name="DeSantis R."/>
            <person name="Doyle S."/>
            <person name="Francino P."/>
            <person name="Keys D.N."/>
            <person name="Haga S."/>
            <person name="Hayashi H."/>
            <person name="Hino K."/>
            <person name="Imai K.S."/>
            <person name="Inaba K."/>
            <person name="Kano S."/>
            <person name="Kobayashi K."/>
            <person name="Kobayashi M."/>
            <person name="Lee B.I."/>
            <person name="Makabe K.W."/>
            <person name="Manohar C."/>
            <person name="Matassi G."/>
            <person name="Medina M."/>
            <person name="Mochizuki Y."/>
            <person name="Mount S."/>
            <person name="Morishita T."/>
            <person name="Miura S."/>
            <person name="Nakayama A."/>
            <person name="Nishizaka S."/>
            <person name="Nomoto H."/>
            <person name="Ohta F."/>
            <person name="Oishi K."/>
            <person name="Rigoutsos I."/>
            <person name="Sano M."/>
            <person name="Sasaki A."/>
            <person name="Sasakura Y."/>
            <person name="Shoguchi E."/>
            <person name="Shin-i T."/>
            <person name="Spagnuolo A."/>
            <person name="Stainier D."/>
            <person name="Suzuki M.M."/>
            <person name="Tassy O."/>
            <person name="Takatori N."/>
            <person name="Tokuoka M."/>
            <person name="Yagi K."/>
            <person name="Yoshizaki F."/>
            <person name="Wada S."/>
            <person name="Zhang C."/>
            <person name="Hyatt P.D."/>
            <person name="Larimer F."/>
            <person name="Detter C."/>
            <person name="Doggett N."/>
            <person name="Glavina T."/>
            <person name="Hawkins T."/>
            <person name="Richardson P."/>
            <person name="Lucas S."/>
            <person name="Kohara Y."/>
            <person name="Levine M."/>
            <person name="Satoh N."/>
            <person name="Rokhsar D.S."/>
        </authorList>
    </citation>
    <scope>NUCLEOTIDE SEQUENCE [LARGE SCALE GENOMIC DNA]</scope>
</reference>
<dbReference type="Gene3D" id="2.60.40.340">
    <property type="entry name" value="Rel homology domain (RHD), DNA-binding domain"/>
    <property type="match status" value="1"/>
</dbReference>
<keyword evidence="8" id="KW-0010">Activator</keyword>
<feature type="compositionally biased region" description="Low complexity" evidence="12">
    <location>
        <begin position="396"/>
        <end position="405"/>
    </location>
</feature>
<dbReference type="InterPro" id="IPR036770">
    <property type="entry name" value="Ankyrin_rpt-contain_sf"/>
</dbReference>
<dbReference type="CDD" id="cd08310">
    <property type="entry name" value="Death_NFkB-like"/>
    <property type="match status" value="1"/>
</dbReference>
<dbReference type="PROSITE" id="PS50088">
    <property type="entry name" value="ANK_REPEAT"/>
    <property type="match status" value="2"/>
</dbReference>
<name>F6VNH8_CIOIN</name>
<evidence type="ECO:0000256" key="11">
    <source>
        <dbReference type="PROSITE-ProRule" id="PRU00023"/>
    </source>
</evidence>
<dbReference type="Gene3D" id="2.60.40.10">
    <property type="entry name" value="Immunoglobulins"/>
    <property type="match status" value="1"/>
</dbReference>
<dbReference type="Pfam" id="PF16179">
    <property type="entry name" value="RHD_dimer"/>
    <property type="match status" value="1"/>
</dbReference>
<keyword evidence="6 11" id="KW-0040">ANK repeat</keyword>
<comment type="subcellular location">
    <subcellularLocation>
        <location evidence="2">Cytoplasm</location>
    </subcellularLocation>
    <subcellularLocation>
        <location evidence="1">Nucleus</location>
    </subcellularLocation>
</comment>
<dbReference type="InterPro" id="IPR033926">
    <property type="entry name" value="IPT_NFkappaB"/>
</dbReference>
<dbReference type="SUPFAM" id="SSF47986">
    <property type="entry name" value="DEATH domain"/>
    <property type="match status" value="1"/>
</dbReference>
<dbReference type="FunFam" id="2.60.40.10:FF:000046">
    <property type="entry name" value="Nuclear factor NF-kappa-B p105 subunit"/>
    <property type="match status" value="1"/>
</dbReference>
<dbReference type="InterPro" id="IPR002909">
    <property type="entry name" value="IPT_dom"/>
</dbReference>
<dbReference type="GO" id="GO:0000978">
    <property type="term" value="F:RNA polymerase II cis-regulatory region sequence-specific DNA binding"/>
    <property type="evidence" value="ECO:0000318"/>
    <property type="project" value="GO_Central"/>
</dbReference>
<protein>
    <submittedName>
        <fullName evidence="14">NFkB protein</fullName>
    </submittedName>
</protein>
<dbReference type="GO" id="GO:0005737">
    <property type="term" value="C:cytoplasm"/>
    <property type="evidence" value="ECO:0007669"/>
    <property type="project" value="UniProtKB-SubCell"/>
</dbReference>
<proteinExistence type="predicted"/>
<dbReference type="Pfam" id="PF12796">
    <property type="entry name" value="Ank_2"/>
    <property type="match status" value="1"/>
</dbReference>
<dbReference type="CDD" id="cd01177">
    <property type="entry name" value="IPT_NFkappaB"/>
    <property type="match status" value="1"/>
</dbReference>
<feature type="domain" description="RHD" evidence="13">
    <location>
        <begin position="21"/>
        <end position="219"/>
    </location>
</feature>